<proteinExistence type="predicted"/>
<feature type="transmembrane region" description="Helical" evidence="1">
    <location>
        <begin position="91"/>
        <end position="112"/>
    </location>
</feature>
<comment type="caution">
    <text evidence="2">The sequence shown here is derived from an EMBL/GenBank/DDBJ whole genome shotgun (WGS) entry which is preliminary data.</text>
</comment>
<feature type="transmembrane region" description="Helical" evidence="1">
    <location>
        <begin position="57"/>
        <end position="79"/>
    </location>
</feature>
<reference evidence="2 3" key="1">
    <citation type="submission" date="2020-08" db="EMBL/GenBank/DDBJ databases">
        <title>Sequencing the genomes of 1000 actinobacteria strains.</title>
        <authorList>
            <person name="Klenk H.-P."/>
        </authorList>
    </citation>
    <scope>NUCLEOTIDE SEQUENCE [LARGE SCALE GENOMIC DNA]</scope>
    <source>
        <strain evidence="2 3">DSM 45582</strain>
    </source>
</reference>
<keyword evidence="1" id="KW-0472">Membrane</keyword>
<keyword evidence="1" id="KW-0812">Transmembrane</keyword>
<evidence type="ECO:0000256" key="1">
    <source>
        <dbReference type="SAM" id="Phobius"/>
    </source>
</evidence>
<sequence length="113" mass="11260">MTEARPATALLTPLVAFGGAVAGVLVLFFGQSALAPYLAGGPGAACAQPDCALGVGIWLIVGGFLAVCLAFVSGVVVALRRGAAPGAVRRGLVVSACCVLAYLAESIVLWVLF</sequence>
<evidence type="ECO:0000313" key="2">
    <source>
        <dbReference type="EMBL" id="MBB5067816.1"/>
    </source>
</evidence>
<keyword evidence="1" id="KW-1133">Transmembrane helix</keyword>
<accession>A0A840N6X7</accession>
<dbReference type="EMBL" id="JACHIV010000001">
    <property type="protein sequence ID" value="MBB5067816.1"/>
    <property type="molecule type" value="Genomic_DNA"/>
</dbReference>
<gene>
    <name evidence="2" type="ORF">BJ969_000904</name>
</gene>
<evidence type="ECO:0000313" key="3">
    <source>
        <dbReference type="Proteomes" id="UP000580474"/>
    </source>
</evidence>
<organism evidence="2 3">
    <name type="scientific">Saccharopolyspora gloriosae</name>
    <dbReference type="NCBI Taxonomy" id="455344"/>
    <lineage>
        <taxon>Bacteria</taxon>
        <taxon>Bacillati</taxon>
        <taxon>Actinomycetota</taxon>
        <taxon>Actinomycetes</taxon>
        <taxon>Pseudonocardiales</taxon>
        <taxon>Pseudonocardiaceae</taxon>
        <taxon>Saccharopolyspora</taxon>
    </lineage>
</organism>
<name>A0A840N6X7_9PSEU</name>
<dbReference type="AlphaFoldDB" id="A0A840N6X7"/>
<dbReference type="RefSeq" id="WP_184477593.1">
    <property type="nucleotide sequence ID" value="NZ_JACHIV010000001.1"/>
</dbReference>
<protein>
    <submittedName>
        <fullName evidence="2">Uncharacterized protein</fullName>
    </submittedName>
</protein>
<keyword evidence="3" id="KW-1185">Reference proteome</keyword>
<dbReference type="Proteomes" id="UP000580474">
    <property type="component" value="Unassembled WGS sequence"/>
</dbReference>